<keyword evidence="1" id="KW-0472">Membrane</keyword>
<name>M1VCA9_CYAM1</name>
<evidence type="ECO:0000313" key="3">
    <source>
        <dbReference type="Proteomes" id="UP000007014"/>
    </source>
</evidence>
<dbReference type="GeneID" id="16997840"/>
<keyword evidence="1" id="KW-1133">Transmembrane helix</keyword>
<feature type="transmembrane region" description="Helical" evidence="1">
    <location>
        <begin position="48"/>
        <end position="70"/>
    </location>
</feature>
<gene>
    <name evidence="2" type="ORF">CYME_CMT092C</name>
</gene>
<evidence type="ECO:0000256" key="1">
    <source>
        <dbReference type="SAM" id="Phobius"/>
    </source>
</evidence>
<keyword evidence="1" id="KW-0812">Transmembrane</keyword>
<dbReference type="RefSeq" id="XP_005539145.1">
    <property type="nucleotide sequence ID" value="XM_005539088.1"/>
</dbReference>
<sequence length="436" mass="49972">MDVGGTTPALRRLPWRQQHTRAAPGSRNAEPAKRVQQLNFFQQLWQTGLVLVVLFFCAVLVQLNVLYWGVPFRTRFSAPLAFVFTPRMPENDTLGIVIAEAEAALPSLLVRRLWTRRRTLVPLESGRSRNPDRCMPSSDGQGRCEASGTLNAVLHWVLPESVRNQQAGTVTVVLTMWQEPHPRVYRRARVPALPLCEQRRSVRVLAYRSSTERAMQSLLTLPHSFLSALSVWRWTQKPVGLASRDAQLRSIELLRCATLQIVQEARSTPVFRTWNASRRAAFHFAVVMLRTVAHWIGVLSDNVIRRLFRDQLLGGLISLIPLGIGEWINDRFVRSHPPVQMLVRLELYQFAAMESASAYDRAQFPFMEMEDGSATMHFEWVLVGWRRFLRQHYFLGTLLGSWILFGIFALLYLTYKIGTGIWRASQPAQVQQWNTQ</sequence>
<dbReference type="KEGG" id="cme:CYME_CMT092C"/>
<dbReference type="AlphaFoldDB" id="M1VCA9"/>
<dbReference type="OrthoDB" id="10587831at2759"/>
<keyword evidence="3" id="KW-1185">Reference proteome</keyword>
<accession>M1VCA9</accession>
<protein>
    <recommendedName>
        <fullName evidence="4">Seipin</fullName>
    </recommendedName>
</protein>
<dbReference type="Gramene" id="CMT092CT">
    <property type="protein sequence ID" value="CMT092CT"/>
    <property type="gene ID" value="CMT092C"/>
</dbReference>
<dbReference type="EMBL" id="AP006502">
    <property type="protein sequence ID" value="BAM83109.1"/>
    <property type="molecule type" value="Genomic_DNA"/>
</dbReference>
<reference evidence="2 3" key="2">
    <citation type="journal article" date="2007" name="BMC Biol.">
        <title>A 100%-complete sequence reveals unusually simple genomic features in the hot-spring red alga Cyanidioschyzon merolae.</title>
        <authorList>
            <person name="Nozaki H."/>
            <person name="Takano H."/>
            <person name="Misumi O."/>
            <person name="Terasawa K."/>
            <person name="Matsuzaki M."/>
            <person name="Maruyama S."/>
            <person name="Nishida K."/>
            <person name="Yagisawa F."/>
            <person name="Yoshida Y."/>
            <person name="Fujiwara T."/>
            <person name="Takio S."/>
            <person name="Tamura K."/>
            <person name="Chung S.J."/>
            <person name="Nakamura S."/>
            <person name="Kuroiwa H."/>
            <person name="Tanaka K."/>
            <person name="Sato N."/>
            <person name="Kuroiwa T."/>
        </authorList>
    </citation>
    <scope>NUCLEOTIDE SEQUENCE [LARGE SCALE GENOMIC DNA]</scope>
    <source>
        <strain evidence="2 3">10D</strain>
    </source>
</reference>
<proteinExistence type="predicted"/>
<reference evidence="2 3" key="1">
    <citation type="journal article" date="2004" name="Nature">
        <title>Genome sequence of the ultrasmall unicellular red alga Cyanidioschyzon merolae 10D.</title>
        <authorList>
            <person name="Matsuzaki M."/>
            <person name="Misumi O."/>
            <person name="Shin-i T."/>
            <person name="Maruyama S."/>
            <person name="Takahara M."/>
            <person name="Miyagishima S."/>
            <person name="Mori T."/>
            <person name="Nishida K."/>
            <person name="Yagisawa F."/>
            <person name="Nishida K."/>
            <person name="Yoshida Y."/>
            <person name="Nishimura Y."/>
            <person name="Nakao S."/>
            <person name="Kobayashi T."/>
            <person name="Momoyama Y."/>
            <person name="Higashiyama T."/>
            <person name="Minoda A."/>
            <person name="Sano M."/>
            <person name="Nomoto H."/>
            <person name="Oishi K."/>
            <person name="Hayashi H."/>
            <person name="Ohta F."/>
            <person name="Nishizaka S."/>
            <person name="Haga S."/>
            <person name="Miura S."/>
            <person name="Morishita T."/>
            <person name="Kabeya Y."/>
            <person name="Terasawa K."/>
            <person name="Suzuki Y."/>
            <person name="Ishii Y."/>
            <person name="Asakawa S."/>
            <person name="Takano H."/>
            <person name="Ohta N."/>
            <person name="Kuroiwa H."/>
            <person name="Tanaka K."/>
            <person name="Shimizu N."/>
            <person name="Sugano S."/>
            <person name="Sato N."/>
            <person name="Nozaki H."/>
            <person name="Ogasawara N."/>
            <person name="Kohara Y."/>
            <person name="Kuroiwa T."/>
        </authorList>
    </citation>
    <scope>NUCLEOTIDE SEQUENCE [LARGE SCALE GENOMIC DNA]</scope>
    <source>
        <strain evidence="2 3">10D</strain>
    </source>
</reference>
<evidence type="ECO:0000313" key="2">
    <source>
        <dbReference type="EMBL" id="BAM83109.1"/>
    </source>
</evidence>
<organism evidence="2 3">
    <name type="scientific">Cyanidioschyzon merolae (strain NIES-3377 / 10D)</name>
    <name type="common">Unicellular red alga</name>
    <dbReference type="NCBI Taxonomy" id="280699"/>
    <lineage>
        <taxon>Eukaryota</taxon>
        <taxon>Rhodophyta</taxon>
        <taxon>Bangiophyceae</taxon>
        <taxon>Cyanidiales</taxon>
        <taxon>Cyanidiaceae</taxon>
        <taxon>Cyanidioschyzon</taxon>
    </lineage>
</organism>
<feature type="transmembrane region" description="Helical" evidence="1">
    <location>
        <begin position="393"/>
        <end position="413"/>
    </location>
</feature>
<evidence type="ECO:0008006" key="4">
    <source>
        <dbReference type="Google" id="ProtNLM"/>
    </source>
</evidence>
<dbReference type="Proteomes" id="UP000007014">
    <property type="component" value="Chromosome 20"/>
</dbReference>
<dbReference type="HOGENOM" id="CLU_629097_0_0_1"/>